<sequence length="454" mass="51899">MHRYILLLLCFTQVAFANPYWDRYKVPRDVNYPNLHFKHVNVNSLKSAIETAEIPVLRIQTDWFEETESYSISHLLIEASGTPALLARSTLKPHWGSYLGILKSKKTGKELFYDSIGTGKEYRKLARAINLRFPVPKESVVFELYAENPQSGLMEKVLDEEINIGKLERETIEYPDLEVKELAIAKKSPSLRVNIYAEGYSKTEKNKFYKQAIKTVQALQSQQFPGVESMSFYAVFSTSNQRLGDAMDLGLPIPEYDSFLGLYYPYWDNFGRWYHIVYPTRENKFRQALATAPYDYPIVLVNNGKYWGVGNYKSHTAIPADNSTYFTYLLLHEIGHFFGLNEEYEGGGRTELEFAANMEEPWSQNITFLGAPSYNGLKWNKMVDAQTLIPTPYSDWESYPPVYGAYKGGYADSPSSKGYSHKPGLNCIMESNPEFCDICKNGILDVITHDLGIN</sequence>
<dbReference type="OrthoDB" id="5634037at2"/>
<dbReference type="AlphaFoldDB" id="A0A0W1A1A6"/>
<accession>A0A0W1A1A6</accession>
<evidence type="ECO:0000313" key="2">
    <source>
        <dbReference type="Proteomes" id="UP000054729"/>
    </source>
</evidence>
<dbReference type="GO" id="GO:0008237">
    <property type="term" value="F:metallopeptidase activity"/>
    <property type="evidence" value="ECO:0007669"/>
    <property type="project" value="InterPro"/>
</dbReference>
<dbReference type="InterPro" id="IPR019026">
    <property type="entry name" value="Peptidase_M64_IgA"/>
</dbReference>
<dbReference type="RefSeq" id="WP_058481777.1">
    <property type="nucleotide sequence ID" value="NZ_CAAAIQ010000005.1"/>
</dbReference>
<organism evidence="1 2">
    <name type="scientific">Legionella waltersii</name>
    <dbReference type="NCBI Taxonomy" id="66969"/>
    <lineage>
        <taxon>Bacteria</taxon>
        <taxon>Pseudomonadati</taxon>
        <taxon>Pseudomonadota</taxon>
        <taxon>Gammaproteobacteria</taxon>
        <taxon>Legionellales</taxon>
        <taxon>Legionellaceae</taxon>
        <taxon>Legionella</taxon>
    </lineage>
</organism>
<name>A0A0W1A1A6_9GAMM</name>
<dbReference type="Pfam" id="PF09471">
    <property type="entry name" value="Peptidase_M64"/>
    <property type="match status" value="2"/>
</dbReference>
<gene>
    <name evidence="1" type="ORF">Lwal_3194</name>
</gene>
<dbReference type="EMBL" id="LNZB01000060">
    <property type="protein sequence ID" value="KTD75153.1"/>
    <property type="molecule type" value="Genomic_DNA"/>
</dbReference>
<dbReference type="SUPFAM" id="SSF55486">
    <property type="entry name" value="Metalloproteases ('zincins'), catalytic domain"/>
    <property type="match status" value="1"/>
</dbReference>
<proteinExistence type="predicted"/>
<keyword evidence="2" id="KW-1185">Reference proteome</keyword>
<dbReference type="InterPro" id="IPR024079">
    <property type="entry name" value="MetalloPept_cat_dom_sf"/>
</dbReference>
<reference evidence="1 2" key="1">
    <citation type="submission" date="2015-11" db="EMBL/GenBank/DDBJ databases">
        <title>Genomic analysis of 38 Legionella species identifies large and diverse effector repertoires.</title>
        <authorList>
            <person name="Burstein D."/>
            <person name="Amaro F."/>
            <person name="Zusman T."/>
            <person name="Lifshitz Z."/>
            <person name="Cohen O."/>
            <person name="Gilbert J.A."/>
            <person name="Pupko T."/>
            <person name="Shuman H.A."/>
            <person name="Segal G."/>
        </authorList>
    </citation>
    <scope>NUCLEOTIDE SEQUENCE [LARGE SCALE GENOMIC DNA]</scope>
    <source>
        <strain evidence="1 2">ATCC 51914</strain>
    </source>
</reference>
<dbReference type="Gene3D" id="3.40.390.10">
    <property type="entry name" value="Collagenase (Catalytic Domain)"/>
    <property type="match status" value="1"/>
</dbReference>
<comment type="caution">
    <text evidence="1">The sequence shown here is derived from an EMBL/GenBank/DDBJ whole genome shotgun (WGS) entry which is preliminary data.</text>
</comment>
<dbReference type="Proteomes" id="UP000054729">
    <property type="component" value="Unassembled WGS sequence"/>
</dbReference>
<dbReference type="STRING" id="66969.Lwal_3194"/>
<dbReference type="PATRIC" id="fig|66969.6.peg.3483"/>
<protein>
    <submittedName>
        <fullName evidence="1">IgA Peptidase M64</fullName>
    </submittedName>
</protein>
<evidence type="ECO:0000313" key="1">
    <source>
        <dbReference type="EMBL" id="KTD75153.1"/>
    </source>
</evidence>